<feature type="transmembrane region" description="Helical" evidence="8">
    <location>
        <begin position="470"/>
        <end position="492"/>
    </location>
</feature>
<evidence type="ECO:0000256" key="8">
    <source>
        <dbReference type="SAM" id="Phobius"/>
    </source>
</evidence>
<evidence type="ECO:0000256" key="6">
    <source>
        <dbReference type="ARBA" id="ARBA00023170"/>
    </source>
</evidence>
<dbReference type="Gene3D" id="2.60.40.10">
    <property type="entry name" value="Immunoglobulins"/>
    <property type="match status" value="3"/>
</dbReference>
<evidence type="ECO:0000256" key="1">
    <source>
        <dbReference type="ARBA" id="ARBA00004479"/>
    </source>
</evidence>
<protein>
    <recommendedName>
        <fullName evidence="9">Fibronectin type-III domain-containing protein</fullName>
    </recommendedName>
</protein>
<evidence type="ECO:0000259" key="9">
    <source>
        <dbReference type="PROSITE" id="PS50853"/>
    </source>
</evidence>
<accession>A0ABV0ZNR8</accession>
<dbReference type="CDD" id="cd00063">
    <property type="entry name" value="FN3"/>
    <property type="match status" value="1"/>
</dbReference>
<sequence length="534" mass="61190">MARLQAPPESSQKVGPIELQYPVLRDREDPQWNKELGRHFDPPRSLGLGLFISDTACGRRRRQALTCSATDRSRGGALPIWCPRMVWTDWEAKRQVNQIGIKENMRSPQDKRLRYILPMANRSGGLPLLMLIFITWRDSMRCCAVTADPPEDLAILDLGRLGRLEITWSPPSSLMSITKCLLQYQLEYFNTYKNRWETLRTPGRTYSAQFDLSKDVQVRVSTILNGECTNNTVIKSKEYTEVVKKPPSTGIWDTEAKEFMCVYHNMENLECTWTRSLKTPASSLQNLYFWHKSLEQAVECPSYILSDGGRTGCNFTGKPLPEFTDIYFCVNGSSSEGPLKQAFFSMQIQNQVKASAPDKLYLQTSSDRQLEFYWTNPAGRLHVHCLEWEVRHHHVGADGKISLNHIHTKTPSLTLLFSDSNERHCIQVRSRLNSYCVDKSFWSDWSHETCHPVLENVKATLEPELNFMSVYIYIAVAIIVTLVVLLIVWAIINMRRAGLEKKVDSLLPKLLSKQFTQGVSKIYSGKKIWTDVII</sequence>
<dbReference type="SUPFAM" id="SSF49265">
    <property type="entry name" value="Fibronectin type III"/>
    <property type="match status" value="3"/>
</dbReference>
<evidence type="ECO:0000256" key="7">
    <source>
        <dbReference type="ARBA" id="ARBA00023180"/>
    </source>
</evidence>
<evidence type="ECO:0000256" key="3">
    <source>
        <dbReference type="ARBA" id="ARBA00022729"/>
    </source>
</evidence>
<keyword evidence="11" id="KW-1185">Reference proteome</keyword>
<dbReference type="EMBL" id="JAHRIP010067717">
    <property type="protein sequence ID" value="MEQ2307780.1"/>
    <property type="molecule type" value="Genomic_DNA"/>
</dbReference>
<dbReference type="InterPro" id="IPR003961">
    <property type="entry name" value="FN3_dom"/>
</dbReference>
<organism evidence="10 11">
    <name type="scientific">Ameca splendens</name>
    <dbReference type="NCBI Taxonomy" id="208324"/>
    <lineage>
        <taxon>Eukaryota</taxon>
        <taxon>Metazoa</taxon>
        <taxon>Chordata</taxon>
        <taxon>Craniata</taxon>
        <taxon>Vertebrata</taxon>
        <taxon>Euteleostomi</taxon>
        <taxon>Actinopterygii</taxon>
        <taxon>Neopterygii</taxon>
        <taxon>Teleostei</taxon>
        <taxon>Neoteleostei</taxon>
        <taxon>Acanthomorphata</taxon>
        <taxon>Ovalentaria</taxon>
        <taxon>Atherinomorphae</taxon>
        <taxon>Cyprinodontiformes</taxon>
        <taxon>Goodeidae</taxon>
        <taxon>Ameca</taxon>
    </lineage>
</organism>
<name>A0ABV0ZNR8_9TELE</name>
<dbReference type="PROSITE" id="PS50853">
    <property type="entry name" value="FN3"/>
    <property type="match status" value="1"/>
</dbReference>
<keyword evidence="5 8" id="KW-0472">Membrane</keyword>
<dbReference type="InterPro" id="IPR013783">
    <property type="entry name" value="Ig-like_fold"/>
</dbReference>
<dbReference type="InterPro" id="IPR036116">
    <property type="entry name" value="FN3_sf"/>
</dbReference>
<dbReference type="Proteomes" id="UP001469553">
    <property type="component" value="Unassembled WGS sequence"/>
</dbReference>
<evidence type="ECO:0000256" key="5">
    <source>
        <dbReference type="ARBA" id="ARBA00023136"/>
    </source>
</evidence>
<dbReference type="PANTHER" id="PTHR23037">
    <property type="entry name" value="CYTOKINE RECEPTOR"/>
    <property type="match status" value="1"/>
</dbReference>
<evidence type="ECO:0000313" key="11">
    <source>
        <dbReference type="Proteomes" id="UP001469553"/>
    </source>
</evidence>
<evidence type="ECO:0000256" key="2">
    <source>
        <dbReference type="ARBA" id="ARBA00022692"/>
    </source>
</evidence>
<evidence type="ECO:0000313" key="10">
    <source>
        <dbReference type="EMBL" id="MEQ2307780.1"/>
    </source>
</evidence>
<comment type="caution">
    <text evidence="10">The sequence shown here is derived from an EMBL/GenBank/DDBJ whole genome shotgun (WGS) entry which is preliminary data.</text>
</comment>
<keyword evidence="7" id="KW-0325">Glycoprotein</keyword>
<dbReference type="Pfam" id="PF09240">
    <property type="entry name" value="IL6Ra-bind"/>
    <property type="match status" value="1"/>
</dbReference>
<evidence type="ECO:0000256" key="4">
    <source>
        <dbReference type="ARBA" id="ARBA00022989"/>
    </source>
</evidence>
<reference evidence="10 11" key="1">
    <citation type="submission" date="2021-06" db="EMBL/GenBank/DDBJ databases">
        <authorList>
            <person name="Palmer J.M."/>
        </authorList>
    </citation>
    <scope>NUCLEOTIDE SEQUENCE [LARGE SCALE GENOMIC DNA]</scope>
    <source>
        <strain evidence="10 11">AS_MEX2019</strain>
        <tissue evidence="10">Muscle</tissue>
    </source>
</reference>
<keyword evidence="4 8" id="KW-1133">Transmembrane helix</keyword>
<dbReference type="PANTHER" id="PTHR23037:SF45">
    <property type="entry name" value="INTERLEUKIN 13 RECEPTOR SUBUNIT ALPHA 2"/>
    <property type="match status" value="1"/>
</dbReference>
<proteinExistence type="predicted"/>
<keyword evidence="2 8" id="KW-0812">Transmembrane</keyword>
<dbReference type="InterPro" id="IPR015321">
    <property type="entry name" value="TypeI_recpt_CBD"/>
</dbReference>
<feature type="domain" description="Fibronectin type-III" evidence="9">
    <location>
        <begin position="356"/>
        <end position="453"/>
    </location>
</feature>
<keyword evidence="6" id="KW-0675">Receptor</keyword>
<gene>
    <name evidence="10" type="ORF">AMECASPLE_021691</name>
</gene>
<keyword evidence="3" id="KW-0732">Signal</keyword>
<comment type="subcellular location">
    <subcellularLocation>
        <location evidence="1">Membrane</location>
        <topology evidence="1">Single-pass type I membrane protein</topology>
    </subcellularLocation>
</comment>